<accession>A0ABR8T214</accession>
<feature type="transmembrane region" description="Helical" evidence="1">
    <location>
        <begin position="186"/>
        <end position="207"/>
    </location>
</feature>
<evidence type="ECO:0000256" key="1">
    <source>
        <dbReference type="SAM" id="Phobius"/>
    </source>
</evidence>
<sequence>MTVHDTIHSFIIYIYALSLLFYFSDCIRRNANAKRIGTGLLVIVSIMQFLYLLFYTVNEGYVPIYSMYDFIFLFSFCIVLISFILSRGQRSEYIVFLLNVVSFSALVLSDFWLAPSENALLNWQTVHGMLVMHIALANLGFAALTVSAVFALIYLFLHYRLKLKRWNDSMRRVPSLEILQSYMNKASLIGTPILGISVILAILSIVAEKQWLYLLDLKVLATFIALCIYVGYFVSKRYIDAPQHIMARWILIGYAFVIVSFLSNAWSMFHRWTGE</sequence>
<feature type="transmembrane region" description="Helical" evidence="1">
    <location>
        <begin position="67"/>
        <end position="86"/>
    </location>
</feature>
<reference evidence="3 4" key="1">
    <citation type="submission" date="2020-08" db="EMBL/GenBank/DDBJ databases">
        <title>A Genomic Blueprint of the Chicken Gut Microbiome.</title>
        <authorList>
            <person name="Gilroy R."/>
            <person name="Ravi A."/>
            <person name="Getino M."/>
            <person name="Pursley I."/>
            <person name="Horton D.L."/>
            <person name="Alikhan N.-F."/>
            <person name="Baker D."/>
            <person name="Gharbi K."/>
            <person name="Hall N."/>
            <person name="Watson M."/>
            <person name="Adriaenssens E.M."/>
            <person name="Foster-Nyarko E."/>
            <person name="Jarju S."/>
            <person name="Secka A."/>
            <person name="Antonio M."/>
            <person name="Oren A."/>
            <person name="Chaudhuri R."/>
            <person name="La Ragione R.M."/>
            <person name="Hildebrand F."/>
            <person name="Pallen M.J."/>
        </authorList>
    </citation>
    <scope>NUCLEOTIDE SEQUENCE [LARGE SCALE GENOMIC DNA]</scope>
    <source>
        <strain evidence="3 4">Sa2BVA9</strain>
    </source>
</reference>
<feature type="transmembrane region" description="Helical" evidence="1">
    <location>
        <begin position="93"/>
        <end position="114"/>
    </location>
</feature>
<dbReference type="InterPro" id="IPR002541">
    <property type="entry name" value="Cyt_c_assembly"/>
</dbReference>
<protein>
    <submittedName>
        <fullName evidence="3">Cytochrome c biogenesis protein CcsA</fullName>
    </submittedName>
</protein>
<keyword evidence="1" id="KW-1133">Transmembrane helix</keyword>
<evidence type="ECO:0000259" key="2">
    <source>
        <dbReference type="Pfam" id="PF01578"/>
    </source>
</evidence>
<keyword evidence="4" id="KW-1185">Reference proteome</keyword>
<feature type="transmembrane region" description="Helical" evidence="1">
    <location>
        <begin position="213"/>
        <end position="234"/>
    </location>
</feature>
<dbReference type="Pfam" id="PF01578">
    <property type="entry name" value="Cytochrom_C_asm"/>
    <property type="match status" value="1"/>
</dbReference>
<dbReference type="EMBL" id="JACSQL010000008">
    <property type="protein sequence ID" value="MBD7969802.1"/>
    <property type="molecule type" value="Genomic_DNA"/>
</dbReference>
<feature type="transmembrane region" description="Helical" evidence="1">
    <location>
        <begin position="36"/>
        <end position="55"/>
    </location>
</feature>
<feature type="domain" description="Cytochrome c assembly protein" evidence="2">
    <location>
        <begin position="67"/>
        <end position="267"/>
    </location>
</feature>
<gene>
    <name evidence="3" type="primary">ccsA</name>
    <name evidence="3" type="ORF">H9647_17215</name>
</gene>
<feature type="transmembrane region" description="Helical" evidence="1">
    <location>
        <begin position="6"/>
        <end position="24"/>
    </location>
</feature>
<keyword evidence="1" id="KW-0472">Membrane</keyword>
<keyword evidence="1" id="KW-0812">Transmembrane</keyword>
<feature type="transmembrane region" description="Helical" evidence="1">
    <location>
        <begin position="134"/>
        <end position="157"/>
    </location>
</feature>
<comment type="caution">
    <text evidence="3">The sequence shown here is derived from an EMBL/GenBank/DDBJ whole genome shotgun (WGS) entry which is preliminary data.</text>
</comment>
<dbReference type="RefSeq" id="WP_191802226.1">
    <property type="nucleotide sequence ID" value="NZ_JACSQL010000008.1"/>
</dbReference>
<evidence type="ECO:0000313" key="4">
    <source>
        <dbReference type="Proteomes" id="UP000608071"/>
    </source>
</evidence>
<evidence type="ECO:0000313" key="3">
    <source>
        <dbReference type="EMBL" id="MBD7969802.1"/>
    </source>
</evidence>
<dbReference type="Proteomes" id="UP000608071">
    <property type="component" value="Unassembled WGS sequence"/>
</dbReference>
<organism evidence="3 4">
    <name type="scientific">Paenibacillus gallinarum</name>
    <dbReference type="NCBI Taxonomy" id="2762232"/>
    <lineage>
        <taxon>Bacteria</taxon>
        <taxon>Bacillati</taxon>
        <taxon>Bacillota</taxon>
        <taxon>Bacilli</taxon>
        <taxon>Bacillales</taxon>
        <taxon>Paenibacillaceae</taxon>
        <taxon>Paenibacillus</taxon>
    </lineage>
</organism>
<proteinExistence type="predicted"/>
<name>A0ABR8T214_9BACL</name>
<feature type="transmembrane region" description="Helical" evidence="1">
    <location>
        <begin position="246"/>
        <end position="269"/>
    </location>
</feature>